<dbReference type="PATRIC" id="fig|261654.4.peg.2279"/>
<proteinExistence type="predicted"/>
<gene>
    <name evidence="1" type="ORF">GA0070611_2236</name>
</gene>
<evidence type="ECO:0000313" key="2">
    <source>
        <dbReference type="Proteomes" id="UP000199385"/>
    </source>
</evidence>
<name>A0A1A8ZH76_9ACTN</name>
<reference evidence="2" key="1">
    <citation type="submission" date="2016-06" db="EMBL/GenBank/DDBJ databases">
        <authorList>
            <person name="Varghese N."/>
            <person name="Submissions Spin"/>
        </authorList>
    </citation>
    <scope>NUCLEOTIDE SEQUENCE [LARGE SCALE GENOMIC DNA]</scope>
    <source>
        <strain evidence="2">DSM 44815</strain>
    </source>
</reference>
<dbReference type="EMBL" id="LT594323">
    <property type="protein sequence ID" value="SBT43191.1"/>
    <property type="molecule type" value="Genomic_DNA"/>
</dbReference>
<accession>A0A1A8ZH76</accession>
<keyword evidence="2" id="KW-1185">Reference proteome</keyword>
<organism evidence="1 2">
    <name type="scientific">Micromonospora auratinigra</name>
    <dbReference type="NCBI Taxonomy" id="261654"/>
    <lineage>
        <taxon>Bacteria</taxon>
        <taxon>Bacillati</taxon>
        <taxon>Actinomycetota</taxon>
        <taxon>Actinomycetes</taxon>
        <taxon>Micromonosporales</taxon>
        <taxon>Micromonosporaceae</taxon>
        <taxon>Micromonospora</taxon>
    </lineage>
</organism>
<evidence type="ECO:0000313" key="1">
    <source>
        <dbReference type="EMBL" id="SBT43191.1"/>
    </source>
</evidence>
<dbReference type="AlphaFoldDB" id="A0A1A8ZH76"/>
<dbReference type="RefSeq" id="WP_091662073.1">
    <property type="nucleotide sequence ID" value="NZ_LT594323.1"/>
</dbReference>
<protein>
    <submittedName>
        <fullName evidence="1">Uncharacterized protein</fullName>
    </submittedName>
</protein>
<dbReference type="OrthoDB" id="3353886at2"/>
<dbReference type="STRING" id="261654.GA0070611_2236"/>
<sequence>MTSDDRIERPAAGLYGQFRDVLHDADGEQRWDRGWVRNTIVTDFRRLLAGFVRGTPTTAESVLGLAVGAGLPAWDASGPPQPSPTQAALVDPHPHLVPRAQLQLDYIDPATGTISATPTGTLQLKALLGPGVPAWPDGNHATSTLREFGLVARLDGTQVLLNYRTHPAIAKDPASTLERTIWLVF</sequence>
<dbReference type="Proteomes" id="UP000199385">
    <property type="component" value="Chromosome I"/>
</dbReference>